<dbReference type="Proteomes" id="UP001175000">
    <property type="component" value="Unassembled WGS sequence"/>
</dbReference>
<proteinExistence type="predicted"/>
<comment type="caution">
    <text evidence="1">The sequence shown here is derived from an EMBL/GenBank/DDBJ whole genome shotgun (WGS) entry which is preliminary data.</text>
</comment>
<accession>A0AA39WR98</accession>
<reference evidence="1" key="1">
    <citation type="submission" date="2023-06" db="EMBL/GenBank/DDBJ databases">
        <title>Genome-scale phylogeny and comparative genomics of the fungal order Sordariales.</title>
        <authorList>
            <consortium name="Lawrence Berkeley National Laboratory"/>
            <person name="Hensen N."/>
            <person name="Bonometti L."/>
            <person name="Westerberg I."/>
            <person name="Brannstrom I.O."/>
            <person name="Guillou S."/>
            <person name="Cros-Aarteil S."/>
            <person name="Calhoun S."/>
            <person name="Haridas S."/>
            <person name="Kuo A."/>
            <person name="Mondo S."/>
            <person name="Pangilinan J."/>
            <person name="Riley R."/>
            <person name="Labutti K."/>
            <person name="Andreopoulos B."/>
            <person name="Lipzen A."/>
            <person name="Chen C."/>
            <person name="Yanf M."/>
            <person name="Daum C."/>
            <person name="Ng V."/>
            <person name="Clum A."/>
            <person name="Steindorff A."/>
            <person name="Ohm R."/>
            <person name="Martin F."/>
            <person name="Silar P."/>
            <person name="Natvig D."/>
            <person name="Lalanne C."/>
            <person name="Gautier V."/>
            <person name="Ament-Velasquez S.L."/>
            <person name="Kruys A."/>
            <person name="Hutchinson M.I."/>
            <person name="Powell A.J."/>
            <person name="Barry K."/>
            <person name="Miller A.N."/>
            <person name="Grigoriev I.V."/>
            <person name="Debuchy R."/>
            <person name="Gladieux P."/>
            <person name="Thoren M.H."/>
            <person name="Johannesson H."/>
        </authorList>
    </citation>
    <scope>NUCLEOTIDE SEQUENCE</scope>
    <source>
        <strain evidence="1">CBS 606.72</strain>
    </source>
</reference>
<evidence type="ECO:0000313" key="1">
    <source>
        <dbReference type="EMBL" id="KAK0620132.1"/>
    </source>
</evidence>
<dbReference type="AlphaFoldDB" id="A0AA39WR98"/>
<name>A0AA39WR98_9PEZI</name>
<keyword evidence="2" id="KW-1185">Reference proteome</keyword>
<evidence type="ECO:0000313" key="2">
    <source>
        <dbReference type="Proteomes" id="UP001175000"/>
    </source>
</evidence>
<dbReference type="EMBL" id="JAULSU010000004">
    <property type="protein sequence ID" value="KAK0620132.1"/>
    <property type="molecule type" value="Genomic_DNA"/>
</dbReference>
<gene>
    <name evidence="1" type="ORF">B0T14DRAFT_224428</name>
</gene>
<organism evidence="1 2">
    <name type="scientific">Immersiella caudata</name>
    <dbReference type="NCBI Taxonomy" id="314043"/>
    <lineage>
        <taxon>Eukaryota</taxon>
        <taxon>Fungi</taxon>
        <taxon>Dikarya</taxon>
        <taxon>Ascomycota</taxon>
        <taxon>Pezizomycotina</taxon>
        <taxon>Sordariomycetes</taxon>
        <taxon>Sordariomycetidae</taxon>
        <taxon>Sordariales</taxon>
        <taxon>Lasiosphaeriaceae</taxon>
        <taxon>Immersiella</taxon>
    </lineage>
</organism>
<dbReference type="InterPro" id="IPR011009">
    <property type="entry name" value="Kinase-like_dom_sf"/>
</dbReference>
<protein>
    <recommendedName>
        <fullName evidence="3">Protein kinase domain-containing protein</fullName>
    </recommendedName>
</protein>
<sequence>MTTGGTLVSVTSNMSKDITPGAYYAPPGDLQHGIDHRGIRLRNLMVDPATDNLMVIDLGSARRRGSAGGTCVPPTALQPKALQQILSLPSFLQPLSEEKEKAAARDIKMERDPDVNAAITVLHGLVTRSPTDYTWESETGLWNGRGIDAIRSAATPRIAHPDVRLDSPVEAYHAILLEWLNRRRTDHVTATGRQRLLSFPGTCPSPEATRSACWITSLATRSQCQLSWL</sequence>
<dbReference type="SUPFAM" id="SSF56112">
    <property type="entry name" value="Protein kinase-like (PK-like)"/>
    <property type="match status" value="1"/>
</dbReference>
<evidence type="ECO:0008006" key="3">
    <source>
        <dbReference type="Google" id="ProtNLM"/>
    </source>
</evidence>